<dbReference type="EMBL" id="JBEZFP010000012">
    <property type="protein sequence ID" value="MEU8133269.1"/>
    <property type="molecule type" value="Genomic_DNA"/>
</dbReference>
<gene>
    <name evidence="1" type="ORF">AB0C36_07140</name>
</gene>
<evidence type="ECO:0000313" key="2">
    <source>
        <dbReference type="Proteomes" id="UP001551482"/>
    </source>
</evidence>
<sequence>MPKFGVFSDEGCTDVFDSREEAEAKADEYKAEDDGYWADLIYVEEMCPDHEQQARSSCEDCFGEEDPA</sequence>
<name>A0ABV3DDK0_9ACTN</name>
<dbReference type="Proteomes" id="UP001551482">
    <property type="component" value="Unassembled WGS sequence"/>
</dbReference>
<dbReference type="RefSeq" id="WP_358350465.1">
    <property type="nucleotide sequence ID" value="NZ_JBEZFP010000012.1"/>
</dbReference>
<proteinExistence type="predicted"/>
<keyword evidence="2" id="KW-1185">Reference proteome</keyword>
<comment type="caution">
    <text evidence="1">The sequence shown here is derived from an EMBL/GenBank/DDBJ whole genome shotgun (WGS) entry which is preliminary data.</text>
</comment>
<reference evidence="1 2" key="1">
    <citation type="submission" date="2024-06" db="EMBL/GenBank/DDBJ databases">
        <title>The Natural Products Discovery Center: Release of the First 8490 Sequenced Strains for Exploring Actinobacteria Biosynthetic Diversity.</title>
        <authorList>
            <person name="Kalkreuter E."/>
            <person name="Kautsar S.A."/>
            <person name="Yang D."/>
            <person name="Bader C.D."/>
            <person name="Teijaro C.N."/>
            <person name="Fluegel L."/>
            <person name="Davis C.M."/>
            <person name="Simpson J.R."/>
            <person name="Lauterbach L."/>
            <person name="Steele A.D."/>
            <person name="Gui C."/>
            <person name="Meng S."/>
            <person name="Li G."/>
            <person name="Viehrig K."/>
            <person name="Ye F."/>
            <person name="Su P."/>
            <person name="Kiefer A.F."/>
            <person name="Nichols A."/>
            <person name="Cepeda A.J."/>
            <person name="Yan W."/>
            <person name="Fan B."/>
            <person name="Jiang Y."/>
            <person name="Adhikari A."/>
            <person name="Zheng C.-J."/>
            <person name="Schuster L."/>
            <person name="Cowan T.M."/>
            <person name="Smanski M.J."/>
            <person name="Chevrette M.G."/>
            <person name="De Carvalho L.P.S."/>
            <person name="Shen B."/>
        </authorList>
    </citation>
    <scope>NUCLEOTIDE SEQUENCE [LARGE SCALE GENOMIC DNA]</scope>
    <source>
        <strain evidence="1 2">NPDC048946</strain>
    </source>
</reference>
<accession>A0ABV3DDK0</accession>
<organism evidence="1 2">
    <name type="scientific">Streptodolium elevatio</name>
    <dbReference type="NCBI Taxonomy" id="3157996"/>
    <lineage>
        <taxon>Bacteria</taxon>
        <taxon>Bacillati</taxon>
        <taxon>Actinomycetota</taxon>
        <taxon>Actinomycetes</taxon>
        <taxon>Kitasatosporales</taxon>
        <taxon>Streptomycetaceae</taxon>
        <taxon>Streptodolium</taxon>
    </lineage>
</organism>
<protein>
    <submittedName>
        <fullName evidence="1">Uncharacterized protein</fullName>
    </submittedName>
</protein>
<evidence type="ECO:0000313" key="1">
    <source>
        <dbReference type="EMBL" id="MEU8133269.1"/>
    </source>
</evidence>